<dbReference type="EMBL" id="AP014946">
    <property type="protein sequence ID" value="BAT59498.1"/>
    <property type="molecule type" value="Genomic_DNA"/>
</dbReference>
<dbReference type="GO" id="GO:0008486">
    <property type="term" value="F:diphosphoinositol-polyphosphate diphosphatase activity"/>
    <property type="evidence" value="ECO:0007669"/>
    <property type="project" value="TreeGrafter"/>
</dbReference>
<evidence type="ECO:0000256" key="2">
    <source>
        <dbReference type="ARBA" id="ARBA00022723"/>
    </source>
</evidence>
<proteinExistence type="predicted"/>
<dbReference type="GO" id="GO:1901911">
    <property type="term" value="P:adenosine 5'-(hexahydrogen pentaphosphate) catabolic process"/>
    <property type="evidence" value="ECO:0007669"/>
    <property type="project" value="TreeGrafter"/>
</dbReference>
<dbReference type="GO" id="GO:0005737">
    <property type="term" value="C:cytoplasm"/>
    <property type="evidence" value="ECO:0007669"/>
    <property type="project" value="TreeGrafter"/>
</dbReference>
<evidence type="ECO:0000313" key="7">
    <source>
        <dbReference type="Proteomes" id="UP000236884"/>
    </source>
</evidence>
<dbReference type="KEGG" id="vgo:GJW-30_1_02031"/>
<keyword evidence="7" id="KW-1185">Reference proteome</keyword>
<keyword evidence="3" id="KW-0378">Hydrolase</keyword>
<dbReference type="AlphaFoldDB" id="A0A0S3PU77"/>
<protein>
    <submittedName>
        <fullName evidence="6">NUDIX domain protein</fullName>
    </submittedName>
</protein>
<accession>A0A0S3PU77</accession>
<organism evidence="6 7">
    <name type="scientific">Variibacter gotjawalensis</name>
    <dbReference type="NCBI Taxonomy" id="1333996"/>
    <lineage>
        <taxon>Bacteria</taxon>
        <taxon>Pseudomonadati</taxon>
        <taxon>Pseudomonadota</taxon>
        <taxon>Alphaproteobacteria</taxon>
        <taxon>Hyphomicrobiales</taxon>
        <taxon>Nitrobacteraceae</taxon>
        <taxon>Variibacter</taxon>
    </lineage>
</organism>
<dbReference type="CDD" id="cd04666">
    <property type="entry name" value="NUDIX_DIPP2_like_Nudt4"/>
    <property type="match status" value="1"/>
</dbReference>
<comment type="cofactor">
    <cofactor evidence="1">
        <name>Mg(2+)</name>
        <dbReference type="ChEBI" id="CHEBI:18420"/>
    </cofactor>
</comment>
<dbReference type="GO" id="GO:0034431">
    <property type="term" value="F:bis(5'-adenosyl)-hexaphosphatase activity"/>
    <property type="evidence" value="ECO:0007669"/>
    <property type="project" value="TreeGrafter"/>
</dbReference>
<evidence type="ECO:0000259" key="5">
    <source>
        <dbReference type="PROSITE" id="PS51462"/>
    </source>
</evidence>
<dbReference type="GO" id="GO:0071543">
    <property type="term" value="P:diphosphoinositol polyphosphate metabolic process"/>
    <property type="evidence" value="ECO:0007669"/>
    <property type="project" value="TreeGrafter"/>
</dbReference>
<dbReference type="OrthoDB" id="7066910at2"/>
<dbReference type="Gene3D" id="3.90.79.10">
    <property type="entry name" value="Nucleoside Triphosphate Pyrophosphohydrolase"/>
    <property type="match status" value="1"/>
</dbReference>
<dbReference type="PROSITE" id="PS51462">
    <property type="entry name" value="NUDIX"/>
    <property type="match status" value="1"/>
</dbReference>
<dbReference type="RefSeq" id="WP_096354934.1">
    <property type="nucleotide sequence ID" value="NZ_AP014946.1"/>
</dbReference>
<dbReference type="GO" id="GO:1901909">
    <property type="term" value="P:diadenosine hexaphosphate catabolic process"/>
    <property type="evidence" value="ECO:0007669"/>
    <property type="project" value="TreeGrafter"/>
</dbReference>
<keyword evidence="4" id="KW-0460">Magnesium</keyword>
<dbReference type="Pfam" id="PF00293">
    <property type="entry name" value="NUDIX"/>
    <property type="match status" value="1"/>
</dbReference>
<reference evidence="6 7" key="1">
    <citation type="submission" date="2015-08" db="EMBL/GenBank/DDBJ databases">
        <title>Investigation of the bacterial diversity of lava forest soil.</title>
        <authorList>
            <person name="Lee J.S."/>
        </authorList>
    </citation>
    <scope>NUCLEOTIDE SEQUENCE [LARGE SCALE GENOMIC DNA]</scope>
    <source>
        <strain evidence="6 7">GJW-30</strain>
    </source>
</reference>
<dbReference type="InterPro" id="IPR000086">
    <property type="entry name" value="NUDIX_hydrolase_dom"/>
</dbReference>
<dbReference type="InterPro" id="IPR015797">
    <property type="entry name" value="NUDIX_hydrolase-like_dom_sf"/>
</dbReference>
<dbReference type="SUPFAM" id="SSF55811">
    <property type="entry name" value="Nudix"/>
    <property type="match status" value="1"/>
</dbReference>
<dbReference type="GO" id="GO:0000298">
    <property type="term" value="F:endopolyphosphatase activity"/>
    <property type="evidence" value="ECO:0007669"/>
    <property type="project" value="TreeGrafter"/>
</dbReference>
<dbReference type="Proteomes" id="UP000236884">
    <property type="component" value="Chromosome"/>
</dbReference>
<gene>
    <name evidence="6" type="ORF">GJW-30_1_02031</name>
</gene>
<keyword evidence="2" id="KW-0479">Metal-binding</keyword>
<evidence type="ECO:0000256" key="4">
    <source>
        <dbReference type="ARBA" id="ARBA00022842"/>
    </source>
</evidence>
<sequence>MGKRFAALPYRKSKNGEAEILIITSRDTGRWIIPKGRAEKNTSAHRVAAKEAREEAGVLGRITKRPVGKFRDAGGNDRVTVYALKVRKKLKRWLEKGQRDAMWLPARKAARKVKVKGLRALVRGFSKK</sequence>
<name>A0A0S3PU77_9BRAD</name>
<feature type="domain" description="Nudix hydrolase" evidence="5">
    <location>
        <begin position="1"/>
        <end position="127"/>
    </location>
</feature>
<evidence type="ECO:0000313" key="6">
    <source>
        <dbReference type="EMBL" id="BAT59498.1"/>
    </source>
</evidence>
<dbReference type="PANTHER" id="PTHR12629">
    <property type="entry name" value="DIPHOSPHOINOSITOL POLYPHOSPHATE PHOSPHOHYDROLASE"/>
    <property type="match status" value="1"/>
</dbReference>
<dbReference type="GO" id="GO:1901907">
    <property type="term" value="P:diadenosine pentaphosphate catabolic process"/>
    <property type="evidence" value="ECO:0007669"/>
    <property type="project" value="TreeGrafter"/>
</dbReference>
<evidence type="ECO:0000256" key="3">
    <source>
        <dbReference type="ARBA" id="ARBA00022801"/>
    </source>
</evidence>
<dbReference type="GO" id="GO:0046872">
    <property type="term" value="F:metal ion binding"/>
    <property type="evidence" value="ECO:0007669"/>
    <property type="project" value="UniProtKB-KW"/>
</dbReference>
<evidence type="ECO:0000256" key="1">
    <source>
        <dbReference type="ARBA" id="ARBA00001946"/>
    </source>
</evidence>
<dbReference type="GO" id="GO:0034432">
    <property type="term" value="F:bis(5'-adenosyl)-pentaphosphatase activity"/>
    <property type="evidence" value="ECO:0007669"/>
    <property type="project" value="TreeGrafter"/>
</dbReference>
<dbReference type="PANTHER" id="PTHR12629:SF0">
    <property type="entry name" value="DIPHOSPHOINOSITOL-POLYPHOSPHATE DIPHOSPHATASE"/>
    <property type="match status" value="1"/>
</dbReference>
<dbReference type="InterPro" id="IPR047198">
    <property type="entry name" value="DDP-like_NUDIX"/>
</dbReference>